<evidence type="ECO:0000256" key="1">
    <source>
        <dbReference type="ARBA" id="ARBA00001954"/>
    </source>
</evidence>
<reference evidence="4" key="1">
    <citation type="submission" date="2016-06" db="UniProtKB">
        <authorList>
            <consortium name="WormBaseParasite"/>
        </authorList>
    </citation>
    <scope>IDENTIFICATION</scope>
</reference>
<dbReference type="Gene3D" id="3.30.70.330">
    <property type="match status" value="1"/>
</dbReference>
<dbReference type="EMBL" id="UZAM01011804">
    <property type="protein sequence ID" value="VDP18290.1"/>
    <property type="molecule type" value="Genomic_DNA"/>
</dbReference>
<evidence type="ECO:0000313" key="2">
    <source>
        <dbReference type="EMBL" id="VDP18290.1"/>
    </source>
</evidence>
<dbReference type="PANTHER" id="PTHR12463">
    <property type="entry name" value="OXYGENASE-RELATED"/>
    <property type="match status" value="1"/>
</dbReference>
<reference evidence="2 3" key="2">
    <citation type="submission" date="2018-11" db="EMBL/GenBank/DDBJ databases">
        <authorList>
            <consortium name="Pathogen Informatics"/>
        </authorList>
    </citation>
    <scope>NUCLEOTIDE SEQUENCE [LARGE SCALE GENOMIC DNA]</scope>
</reference>
<dbReference type="GO" id="GO:0016491">
    <property type="term" value="F:oxidoreductase activity"/>
    <property type="evidence" value="ECO:0007669"/>
    <property type="project" value="TreeGrafter"/>
</dbReference>
<sequence>MILYVANGGVMCGVSFDELDAFLQQSCSSTYKIVVRPNKPYVFVDFGSQDDAQHIVEQWQGQTPTNFRSNTKLYFLYVQNVPPGTCLNWDGLNERGVVLHPKFITEAEEQALLEIVLSPDRKRSVLKNRTVMHFGYEFVYGVNSVNLDASAVPEIPYEIKVFINRIVMRGISNKLADQVTINIYSPGQGIPLHVDSVSSLEGEIFIISLGSDVNLN</sequence>
<dbReference type="Gene3D" id="2.60.120.590">
    <property type="entry name" value="Alpha-ketoglutarate-dependent dioxygenase AlkB-like"/>
    <property type="match status" value="1"/>
</dbReference>
<dbReference type="PANTHER" id="PTHR12463:SF1">
    <property type="entry name" value="2-OXOGLUTARATE AND FE-DEPENDENT OXYGENASE FAMILY PROTEIN"/>
    <property type="match status" value="1"/>
</dbReference>
<dbReference type="AlphaFoldDB" id="A0A183IYD2"/>
<dbReference type="GO" id="GO:0070988">
    <property type="term" value="P:demethylation"/>
    <property type="evidence" value="ECO:0007669"/>
    <property type="project" value="InterPro"/>
</dbReference>
<dbReference type="OrthoDB" id="271595at2759"/>
<organism evidence="4">
    <name type="scientific">Soboliphyme baturini</name>
    <dbReference type="NCBI Taxonomy" id="241478"/>
    <lineage>
        <taxon>Eukaryota</taxon>
        <taxon>Metazoa</taxon>
        <taxon>Ecdysozoa</taxon>
        <taxon>Nematoda</taxon>
        <taxon>Enoplea</taxon>
        <taxon>Dorylaimia</taxon>
        <taxon>Dioctophymatida</taxon>
        <taxon>Dioctophymatoidea</taxon>
        <taxon>Soboliphymatidae</taxon>
        <taxon>Soboliphyme</taxon>
    </lineage>
</organism>
<evidence type="ECO:0000313" key="4">
    <source>
        <dbReference type="WBParaSite" id="SBAD_0000894101-mRNA-1"/>
    </source>
</evidence>
<protein>
    <submittedName>
        <fullName evidence="4">2OG-FeII_Oxy_2 domain-containing protein</fullName>
    </submittedName>
</protein>
<keyword evidence="3" id="KW-1185">Reference proteome</keyword>
<dbReference type="SUPFAM" id="SSF51197">
    <property type="entry name" value="Clavaminate synthase-like"/>
    <property type="match status" value="1"/>
</dbReference>
<dbReference type="InterPro" id="IPR012677">
    <property type="entry name" value="Nucleotide-bd_a/b_plait_sf"/>
</dbReference>
<accession>A0A183IYD2</accession>
<comment type="cofactor">
    <cofactor evidence="1">
        <name>Fe(2+)</name>
        <dbReference type="ChEBI" id="CHEBI:29033"/>
    </cofactor>
</comment>
<name>A0A183IYD2_9BILA</name>
<dbReference type="InterPro" id="IPR032857">
    <property type="entry name" value="ALKBH4"/>
</dbReference>
<evidence type="ECO:0000313" key="3">
    <source>
        <dbReference type="Proteomes" id="UP000270296"/>
    </source>
</evidence>
<dbReference type="GO" id="GO:0032451">
    <property type="term" value="F:demethylase activity"/>
    <property type="evidence" value="ECO:0007669"/>
    <property type="project" value="TreeGrafter"/>
</dbReference>
<gene>
    <name evidence="2" type="ORF">SBAD_LOCUS8630</name>
</gene>
<dbReference type="WBParaSite" id="SBAD_0000894101-mRNA-1">
    <property type="protein sequence ID" value="SBAD_0000894101-mRNA-1"/>
    <property type="gene ID" value="SBAD_0000894101"/>
</dbReference>
<proteinExistence type="predicted"/>
<dbReference type="InterPro" id="IPR037151">
    <property type="entry name" value="AlkB-like_sf"/>
</dbReference>
<dbReference type="Proteomes" id="UP000270296">
    <property type="component" value="Unassembled WGS sequence"/>
</dbReference>